<name>A0ACC6T281_9HYPH</name>
<organism evidence="1 2">
    <name type="scientific">Mesorhizobium australicum</name>
    <dbReference type="NCBI Taxonomy" id="536018"/>
    <lineage>
        <taxon>Bacteria</taxon>
        <taxon>Pseudomonadati</taxon>
        <taxon>Pseudomonadota</taxon>
        <taxon>Alphaproteobacteria</taxon>
        <taxon>Hyphomicrobiales</taxon>
        <taxon>Phyllobacteriaceae</taxon>
        <taxon>Mesorhizobium</taxon>
    </lineage>
</organism>
<evidence type="ECO:0000313" key="2">
    <source>
        <dbReference type="Proteomes" id="UP001480082"/>
    </source>
</evidence>
<proteinExistence type="predicted"/>
<dbReference type="Proteomes" id="UP001480082">
    <property type="component" value="Unassembled WGS sequence"/>
</dbReference>
<comment type="caution">
    <text evidence="1">The sequence shown here is derived from an EMBL/GenBank/DDBJ whole genome shotgun (WGS) entry which is preliminary data.</text>
</comment>
<keyword evidence="2" id="KW-1185">Reference proteome</keyword>
<protein>
    <submittedName>
        <fullName evidence="1">PHB depolymerase family esterase</fullName>
    </submittedName>
</protein>
<dbReference type="EMBL" id="JAMYRI010000010">
    <property type="protein sequence ID" value="MER9286013.1"/>
    <property type="molecule type" value="Genomic_DNA"/>
</dbReference>
<accession>A0ACC6T281</accession>
<sequence length="373" mass="39463">MRSLADTVARLAARRKQIDGVSDGHDQNERFSELQAFGSNPGKLRGWTYRPKDLAPHAPLVVVLHGCAQSAASYDRGAGWSRTADRMGFAVLFPEQQRSNNANLCFNWFVPVDTRRGSGEALSIRQMIEAVVTAHDIDRTRIFITGLSAGGAMAAAMLAIYPEVFAGGAIIAGLPYGSANSLPQAFDRMRGHGGPTGRRLATTVQQASGHCGPWPKLSVWHGSADTTVSPVNSDQLVGQWLTLFGQSRVQCETQVHQGYRRDVWKNAANEEVIEQYLIPGMAHGTPVDSTDGLSQGGSFVIDTGISSTSLISRFWGLEDAGSAGPSPDACLPATSVGHSPLVVAHPPVGPSSGPTAGPGQVIESALRAAGLMN</sequence>
<gene>
    <name evidence="1" type="ORF">NKI81_18940</name>
</gene>
<reference evidence="1 2" key="1">
    <citation type="journal article" date="2024" name="Proc. Natl. Acad. Sci. U.S.A.">
        <title>The evolutionary genomics of adaptation to stress in wild rhizobium bacteria.</title>
        <authorList>
            <person name="Kehlet-Delgado H."/>
            <person name="Montoya A.P."/>
            <person name="Jensen K.T."/>
            <person name="Wendlandt C.E."/>
            <person name="Dexheimer C."/>
            <person name="Roberts M."/>
            <person name="Torres Martinez L."/>
            <person name="Friesen M.L."/>
            <person name="Griffitts J.S."/>
            <person name="Porter S.S."/>
        </authorList>
    </citation>
    <scope>NUCLEOTIDE SEQUENCE [LARGE SCALE GENOMIC DNA]</scope>
    <source>
        <strain evidence="1 2">M0468</strain>
    </source>
</reference>
<evidence type="ECO:0000313" key="1">
    <source>
        <dbReference type="EMBL" id="MER9286013.1"/>
    </source>
</evidence>